<evidence type="ECO:0000313" key="5">
    <source>
        <dbReference type="EMBL" id="GEL46965.1"/>
    </source>
</evidence>
<feature type="compositionally biased region" description="Pro residues" evidence="2">
    <location>
        <begin position="299"/>
        <end position="309"/>
    </location>
</feature>
<dbReference type="GO" id="GO:0004222">
    <property type="term" value="F:metalloendopeptidase activity"/>
    <property type="evidence" value="ECO:0007669"/>
    <property type="project" value="TreeGrafter"/>
</dbReference>
<dbReference type="EMBL" id="JACHDN010000001">
    <property type="protein sequence ID" value="MBB5472870.1"/>
    <property type="molecule type" value="Genomic_DNA"/>
</dbReference>
<feature type="region of interest" description="Disordered" evidence="2">
    <location>
        <begin position="288"/>
        <end position="316"/>
    </location>
</feature>
<evidence type="ECO:0000256" key="2">
    <source>
        <dbReference type="SAM" id="MobiDB-lite"/>
    </source>
</evidence>
<dbReference type="SUPFAM" id="SSF51261">
    <property type="entry name" value="Duplicated hybrid motif"/>
    <property type="match status" value="1"/>
</dbReference>
<sequence>MRPALRPVRAWRRLIATLVAAAVLVSVAPVTGSADDLDDRRRAAQERADAAQQRSDDLQASVEGLSAELAQAVSDLAATEARLPAAQAELKAAQDELAGAERGAALVQARLTDAIEQQERITAQVAESATRGEEVRASVGQLARQAYQNGGEVSPLAVVLDAQDLDDFNRRYQAAAAAQRAQSEMVDELARLAGEARQAEARLVAVTDRIADLKVEADEEVAVADQARAAAATREQEIEQLITDQRASQQRLAGMKAQAEAEQAQAERERGALESELAGIIAEQRRQAEAAAAANQPAAPGPAAPPPPSSGSGAIFANPTSINPMYVTSNYGMRLHPILGYTRLHAGIDLRTYCNTPLYAPRDATVQWAQWRNGFGNQVMLNYGTVNGQPMMSSSNHMTRSVVSAGQQVRQGDLIGYSGNTGLSGACHLHFEVYVNGSTVDPAPLLGR</sequence>
<dbReference type="Proteomes" id="UP000321723">
    <property type="component" value="Unassembled WGS sequence"/>
</dbReference>
<reference evidence="6 8" key="2">
    <citation type="submission" date="2020-08" db="EMBL/GenBank/DDBJ databases">
        <title>Sequencing the genomes of 1000 actinobacteria strains.</title>
        <authorList>
            <person name="Klenk H.-P."/>
        </authorList>
    </citation>
    <scope>NUCLEOTIDE SEQUENCE [LARGE SCALE GENOMIC DNA]</scope>
    <source>
        <strain evidence="6 8">DSM 9581</strain>
    </source>
</reference>
<dbReference type="AlphaFoldDB" id="A0A511FCI9"/>
<dbReference type="Proteomes" id="UP000564629">
    <property type="component" value="Unassembled WGS sequence"/>
</dbReference>
<dbReference type="InterPro" id="IPR011055">
    <property type="entry name" value="Dup_hybrid_motif"/>
</dbReference>
<dbReference type="CDD" id="cd12797">
    <property type="entry name" value="M23_peptidase"/>
    <property type="match status" value="1"/>
</dbReference>
<dbReference type="OrthoDB" id="1099523at2"/>
<keyword evidence="7" id="KW-1185">Reference proteome</keyword>
<dbReference type="InterPro" id="IPR016047">
    <property type="entry name" value="M23ase_b-sheet_dom"/>
</dbReference>
<dbReference type="PANTHER" id="PTHR21666:SF270">
    <property type="entry name" value="MUREIN HYDROLASE ACTIVATOR ENVC"/>
    <property type="match status" value="1"/>
</dbReference>
<evidence type="ECO:0000259" key="4">
    <source>
        <dbReference type="Pfam" id="PF01551"/>
    </source>
</evidence>
<evidence type="ECO:0000313" key="8">
    <source>
        <dbReference type="Proteomes" id="UP000564629"/>
    </source>
</evidence>
<accession>A0A511FCI9</accession>
<dbReference type="EMBL" id="BJVQ01000027">
    <property type="protein sequence ID" value="GEL46965.1"/>
    <property type="molecule type" value="Genomic_DNA"/>
</dbReference>
<dbReference type="RefSeq" id="WP_146837625.1">
    <property type="nucleotide sequence ID" value="NZ_BJVQ01000027.1"/>
</dbReference>
<feature type="signal peptide" evidence="3">
    <location>
        <begin position="1"/>
        <end position="34"/>
    </location>
</feature>
<protein>
    <submittedName>
        <fullName evidence="5">Metalloendopeptidase</fullName>
    </submittedName>
    <submittedName>
        <fullName evidence="6">Murein DD-endopeptidase MepM/ murein hydrolase activator NlpD</fullName>
    </submittedName>
</protein>
<dbReference type="Gene3D" id="2.70.70.10">
    <property type="entry name" value="Glucose Permease (Domain IIA)"/>
    <property type="match status" value="1"/>
</dbReference>
<feature type="chain" id="PRO_5033844426" evidence="3">
    <location>
        <begin position="35"/>
        <end position="448"/>
    </location>
</feature>
<dbReference type="PANTHER" id="PTHR21666">
    <property type="entry name" value="PEPTIDASE-RELATED"/>
    <property type="match status" value="1"/>
</dbReference>
<gene>
    <name evidence="5" type="ORF">CHO01_20810</name>
    <name evidence="6" type="ORF">HNR08_001606</name>
</gene>
<evidence type="ECO:0000313" key="7">
    <source>
        <dbReference type="Proteomes" id="UP000321723"/>
    </source>
</evidence>
<feature type="coiled-coil region" evidence="1">
    <location>
        <begin position="34"/>
        <end position="110"/>
    </location>
</feature>
<organism evidence="5 7">
    <name type="scientific">Cellulomonas hominis</name>
    <dbReference type="NCBI Taxonomy" id="156981"/>
    <lineage>
        <taxon>Bacteria</taxon>
        <taxon>Bacillati</taxon>
        <taxon>Actinomycetota</taxon>
        <taxon>Actinomycetes</taxon>
        <taxon>Micrococcales</taxon>
        <taxon>Cellulomonadaceae</taxon>
        <taxon>Cellulomonas</taxon>
    </lineage>
</organism>
<keyword evidence="6" id="KW-0378">Hydrolase</keyword>
<dbReference type="Pfam" id="PF01551">
    <property type="entry name" value="Peptidase_M23"/>
    <property type="match status" value="1"/>
</dbReference>
<evidence type="ECO:0000256" key="1">
    <source>
        <dbReference type="SAM" id="Coils"/>
    </source>
</evidence>
<dbReference type="InterPro" id="IPR050570">
    <property type="entry name" value="Cell_wall_metabolism_enzyme"/>
</dbReference>
<dbReference type="SUPFAM" id="SSF57997">
    <property type="entry name" value="Tropomyosin"/>
    <property type="match status" value="1"/>
</dbReference>
<dbReference type="Gene3D" id="6.10.250.3150">
    <property type="match status" value="1"/>
</dbReference>
<comment type="caution">
    <text evidence="5">The sequence shown here is derived from an EMBL/GenBank/DDBJ whole genome shotgun (WGS) entry which is preliminary data.</text>
</comment>
<name>A0A511FCI9_9CELL</name>
<evidence type="ECO:0000256" key="3">
    <source>
        <dbReference type="SAM" id="SignalP"/>
    </source>
</evidence>
<feature type="compositionally biased region" description="Low complexity" evidence="2">
    <location>
        <begin position="289"/>
        <end position="298"/>
    </location>
</feature>
<feature type="domain" description="M23ase beta-sheet core" evidence="4">
    <location>
        <begin position="344"/>
        <end position="442"/>
    </location>
</feature>
<proteinExistence type="predicted"/>
<keyword evidence="1" id="KW-0175">Coiled coil</keyword>
<evidence type="ECO:0000313" key="6">
    <source>
        <dbReference type="EMBL" id="MBB5472870.1"/>
    </source>
</evidence>
<feature type="coiled-coil region" evidence="1">
    <location>
        <begin position="182"/>
        <end position="283"/>
    </location>
</feature>
<reference evidence="5 7" key="1">
    <citation type="submission" date="2019-07" db="EMBL/GenBank/DDBJ databases">
        <title>Whole genome shotgun sequence of Cellulomonas hominis NBRC 16055.</title>
        <authorList>
            <person name="Hosoyama A."/>
            <person name="Uohara A."/>
            <person name="Ohji S."/>
            <person name="Ichikawa N."/>
        </authorList>
    </citation>
    <scope>NUCLEOTIDE SEQUENCE [LARGE SCALE GENOMIC DNA]</scope>
    <source>
        <strain evidence="5 7">NBRC 16055</strain>
    </source>
</reference>
<keyword evidence="3" id="KW-0732">Signal</keyword>